<reference evidence="1" key="1">
    <citation type="submission" date="2022-07" db="EMBL/GenBank/DDBJ databases">
        <title>Phylogenomic reconstructions and comparative analyses of Kickxellomycotina fungi.</title>
        <authorList>
            <person name="Reynolds N.K."/>
            <person name="Stajich J.E."/>
            <person name="Barry K."/>
            <person name="Grigoriev I.V."/>
            <person name="Crous P."/>
            <person name="Smith M.E."/>
        </authorList>
    </citation>
    <scope>NUCLEOTIDE SEQUENCE</scope>
    <source>
        <strain evidence="1">NRRL 5244</strain>
    </source>
</reference>
<comment type="caution">
    <text evidence="1">The sequence shown here is derived from an EMBL/GenBank/DDBJ whole genome shotgun (WGS) entry which is preliminary data.</text>
</comment>
<organism evidence="1 2">
    <name type="scientific">Linderina macrospora</name>
    <dbReference type="NCBI Taxonomy" id="4868"/>
    <lineage>
        <taxon>Eukaryota</taxon>
        <taxon>Fungi</taxon>
        <taxon>Fungi incertae sedis</taxon>
        <taxon>Zoopagomycota</taxon>
        <taxon>Kickxellomycotina</taxon>
        <taxon>Kickxellomycetes</taxon>
        <taxon>Kickxellales</taxon>
        <taxon>Kickxellaceae</taxon>
        <taxon>Linderina</taxon>
    </lineage>
</organism>
<evidence type="ECO:0000313" key="2">
    <source>
        <dbReference type="Proteomes" id="UP001150603"/>
    </source>
</evidence>
<keyword evidence="2" id="KW-1185">Reference proteome</keyword>
<gene>
    <name evidence="1" type="ORF">FBU59_000348</name>
</gene>
<protein>
    <submittedName>
        <fullName evidence="1">Uncharacterized protein</fullName>
    </submittedName>
</protein>
<name>A0ACC1JHG4_9FUNG</name>
<dbReference type="Proteomes" id="UP001150603">
    <property type="component" value="Unassembled WGS sequence"/>
</dbReference>
<accession>A0ACC1JHG4</accession>
<dbReference type="EMBL" id="JANBPW010000057">
    <property type="protein sequence ID" value="KAJ1951116.1"/>
    <property type="molecule type" value="Genomic_DNA"/>
</dbReference>
<sequence length="572" mass="62836">MRSTSEIEDFAPTPQPPRTDTIYPADKATMGEEEVEKAMAAQGIVSADDLSDDLEDPKADSTPKLKRSLKSRHMGMIAIGGTIGTGLFIGSGTTIADAGPAGALVAYAVMGSMVFFVCTSLGEVSTFIPVSDPFNHFAARFMDPALGFAFGWNYWYSWMLTVGSELVACGLIVQYWLPDINGVIWSLIAMVIMFMFNAISVRGYGEAEFIMSSLKVITVFVFIIVGILTITGAIGEKSFGGEMWQREGAPFKEHIVGVLKACIIAAFSFQGTEIIGVTVGESANPRKDVPHAIRSVFWRILFFYVSSIVIIGLLIDNESEYLVNGGDADKIGTSPFTLVFELAGANWAAHLMNAVVLVTVLSAGNSGLYASTRVLWVLAKEGKAPKLFRKVTKGGVPIWALSFTAFWSTVIFLISLAGNQVVYLFLINLAGLSGIIFWLGIGLCHWRFHRAYVAQGYDVKDLPYRAALFPFGPMYACFLLAVIIIGQGYGTIWPSFDAANFVSTYLALPLFAIFWLGWKYYKKTKWISLMECDLTTGTLIEMERNGEIEVFPPEPPGRLKRMLRFRGRQKSD</sequence>
<evidence type="ECO:0000313" key="1">
    <source>
        <dbReference type="EMBL" id="KAJ1951116.1"/>
    </source>
</evidence>
<proteinExistence type="predicted"/>